<reference evidence="7" key="1">
    <citation type="submission" date="2021-01" db="UniProtKB">
        <authorList>
            <consortium name="EnsemblMetazoa"/>
        </authorList>
    </citation>
    <scope>IDENTIFICATION</scope>
</reference>
<dbReference type="Pfam" id="PF13909">
    <property type="entry name" value="zf-H2C2_5"/>
    <property type="match status" value="1"/>
</dbReference>
<protein>
    <recommendedName>
        <fullName evidence="6">C2H2-type domain-containing protein</fullName>
    </recommendedName>
</protein>
<keyword evidence="8" id="KW-1185">Reference proteome</keyword>
<dbReference type="InParanoid" id="A0A7M7KA74"/>
<dbReference type="Gene3D" id="3.30.160.60">
    <property type="entry name" value="Classic Zinc Finger"/>
    <property type="match status" value="3"/>
</dbReference>
<dbReference type="EnsemblMetazoa" id="XM_022807027">
    <property type="protein sequence ID" value="XP_022662762"/>
    <property type="gene ID" value="LOC111250970"/>
</dbReference>
<dbReference type="KEGG" id="vde:111250970"/>
<sequence>MDLSTGNHLNVALKQQREHQQSVAGSTGGACGGDAGGGSSGSSLSCGSNSSNGGSASSTPSATPTPTDVTPTTNTTMTADGEKKYSCDHCDYTSSWPSHLRLHRMRHTGEKPYACRECNFQTAWVGDLKRHQRVHTGERPYACQFCDFATAQKGNLNTHMRRYHSKNNSTSPSPGPANLVHPALTVGLLSSLSGAGPLQVPDHPVDPSTLFHQMTTHFPLAALTQSPVLVPRSPPGATGKQSPR</sequence>
<dbReference type="RefSeq" id="XP_022662765.1">
    <property type="nucleotide sequence ID" value="XM_022807030.1"/>
</dbReference>
<dbReference type="RefSeq" id="XP_022662761.1">
    <property type="nucleotide sequence ID" value="XM_022807026.1"/>
</dbReference>
<dbReference type="EnsemblMetazoa" id="XM_022807030">
    <property type="protein sequence ID" value="XP_022662765"/>
    <property type="gene ID" value="LOC111250970"/>
</dbReference>
<accession>A0A7M7KA74</accession>
<keyword evidence="3" id="KW-0862">Zinc</keyword>
<dbReference type="FunFam" id="3.30.160.60:FF:002452">
    <property type="entry name" value="zinc finger protein 142 isoform X4"/>
    <property type="match status" value="1"/>
</dbReference>
<evidence type="ECO:0000256" key="4">
    <source>
        <dbReference type="PROSITE-ProRule" id="PRU00042"/>
    </source>
</evidence>
<feature type="domain" description="C2H2-type" evidence="6">
    <location>
        <begin position="141"/>
        <end position="169"/>
    </location>
</feature>
<dbReference type="GO" id="GO:0008270">
    <property type="term" value="F:zinc ion binding"/>
    <property type="evidence" value="ECO:0007669"/>
    <property type="project" value="UniProtKB-KW"/>
</dbReference>
<feature type="region of interest" description="Disordered" evidence="5">
    <location>
        <begin position="1"/>
        <end position="78"/>
    </location>
</feature>
<dbReference type="EnsemblMetazoa" id="XM_022807026">
    <property type="protein sequence ID" value="XP_022662761"/>
    <property type="gene ID" value="LOC111250970"/>
</dbReference>
<evidence type="ECO:0000313" key="7">
    <source>
        <dbReference type="EnsemblMetazoa" id="XP_022662761"/>
    </source>
</evidence>
<dbReference type="InterPro" id="IPR013087">
    <property type="entry name" value="Znf_C2H2_type"/>
</dbReference>
<dbReference type="Proteomes" id="UP000594260">
    <property type="component" value="Unplaced"/>
</dbReference>
<dbReference type="RefSeq" id="XP_022662764.1">
    <property type="nucleotide sequence ID" value="XM_022807029.1"/>
</dbReference>
<feature type="domain" description="C2H2-type" evidence="6">
    <location>
        <begin position="113"/>
        <end position="140"/>
    </location>
</feature>
<organism evidence="7 8">
    <name type="scientific">Varroa destructor</name>
    <name type="common">Honeybee mite</name>
    <dbReference type="NCBI Taxonomy" id="109461"/>
    <lineage>
        <taxon>Eukaryota</taxon>
        <taxon>Metazoa</taxon>
        <taxon>Ecdysozoa</taxon>
        <taxon>Arthropoda</taxon>
        <taxon>Chelicerata</taxon>
        <taxon>Arachnida</taxon>
        <taxon>Acari</taxon>
        <taxon>Parasitiformes</taxon>
        <taxon>Mesostigmata</taxon>
        <taxon>Gamasina</taxon>
        <taxon>Dermanyssoidea</taxon>
        <taxon>Varroidae</taxon>
        <taxon>Varroa</taxon>
    </lineage>
</organism>
<evidence type="ECO:0000256" key="5">
    <source>
        <dbReference type="SAM" id="MobiDB-lite"/>
    </source>
</evidence>
<evidence type="ECO:0000313" key="8">
    <source>
        <dbReference type="Proteomes" id="UP000594260"/>
    </source>
</evidence>
<dbReference type="OrthoDB" id="6478496at2759"/>
<dbReference type="RefSeq" id="XP_022662762.1">
    <property type="nucleotide sequence ID" value="XM_022807027.1"/>
</dbReference>
<dbReference type="AlphaFoldDB" id="A0A7M7KA74"/>
<keyword evidence="2 4" id="KW-0863">Zinc-finger</keyword>
<evidence type="ECO:0000256" key="1">
    <source>
        <dbReference type="ARBA" id="ARBA00022723"/>
    </source>
</evidence>
<dbReference type="InterPro" id="IPR036236">
    <property type="entry name" value="Znf_C2H2_sf"/>
</dbReference>
<dbReference type="GO" id="GO:0000978">
    <property type="term" value="F:RNA polymerase II cis-regulatory region sequence-specific DNA binding"/>
    <property type="evidence" value="ECO:0007669"/>
    <property type="project" value="TreeGrafter"/>
</dbReference>
<dbReference type="EnsemblMetazoa" id="XM_022807029">
    <property type="protein sequence ID" value="XP_022662764"/>
    <property type="gene ID" value="LOC111250970"/>
</dbReference>
<feature type="compositionally biased region" description="Low complexity" evidence="5">
    <location>
        <begin position="41"/>
        <end position="78"/>
    </location>
</feature>
<name>A0A7M7KA74_VARDE</name>
<keyword evidence="1" id="KW-0479">Metal-binding</keyword>
<dbReference type="SMART" id="SM00355">
    <property type="entry name" value="ZnF_C2H2"/>
    <property type="match status" value="3"/>
</dbReference>
<dbReference type="PROSITE" id="PS50157">
    <property type="entry name" value="ZINC_FINGER_C2H2_2"/>
    <property type="match status" value="3"/>
</dbReference>
<dbReference type="RefSeq" id="XP_022662763.1">
    <property type="nucleotide sequence ID" value="XM_022807028.1"/>
</dbReference>
<feature type="compositionally biased region" description="Gly residues" evidence="5">
    <location>
        <begin position="26"/>
        <end position="40"/>
    </location>
</feature>
<dbReference type="FunFam" id="3.30.160.60:FF:002711">
    <property type="entry name" value="Zinc finger protein 16"/>
    <property type="match status" value="1"/>
</dbReference>
<dbReference type="PANTHER" id="PTHR23235">
    <property type="entry name" value="KRUEPPEL-LIKE TRANSCRIPTION FACTOR"/>
    <property type="match status" value="1"/>
</dbReference>
<dbReference type="EnsemblMetazoa" id="XM_022807028">
    <property type="protein sequence ID" value="XP_022662763"/>
    <property type="gene ID" value="LOC111250970"/>
</dbReference>
<dbReference type="OMA" id="IHTDERA"/>
<dbReference type="PANTHER" id="PTHR23235:SF120">
    <property type="entry name" value="KRUPPEL-LIKE FACTOR 15"/>
    <property type="match status" value="1"/>
</dbReference>
<dbReference type="SUPFAM" id="SSF57667">
    <property type="entry name" value="beta-beta-alpha zinc fingers"/>
    <property type="match status" value="2"/>
</dbReference>
<evidence type="ECO:0000259" key="6">
    <source>
        <dbReference type="PROSITE" id="PS50157"/>
    </source>
</evidence>
<dbReference type="GeneID" id="111250970"/>
<feature type="region of interest" description="Disordered" evidence="5">
    <location>
        <begin position="225"/>
        <end position="244"/>
    </location>
</feature>
<dbReference type="GO" id="GO:0000981">
    <property type="term" value="F:DNA-binding transcription factor activity, RNA polymerase II-specific"/>
    <property type="evidence" value="ECO:0007669"/>
    <property type="project" value="TreeGrafter"/>
</dbReference>
<evidence type="ECO:0000256" key="3">
    <source>
        <dbReference type="ARBA" id="ARBA00022833"/>
    </source>
</evidence>
<proteinExistence type="predicted"/>
<feature type="domain" description="C2H2-type" evidence="6">
    <location>
        <begin position="85"/>
        <end position="112"/>
    </location>
</feature>
<evidence type="ECO:0000256" key="2">
    <source>
        <dbReference type="ARBA" id="ARBA00022771"/>
    </source>
</evidence>